<evidence type="ECO:0000256" key="4">
    <source>
        <dbReference type="SAM" id="Phobius"/>
    </source>
</evidence>
<evidence type="ECO:0000259" key="5">
    <source>
        <dbReference type="PROSITE" id="PS50111"/>
    </source>
</evidence>
<keyword evidence="8" id="KW-1185">Reference proteome</keyword>
<keyword evidence="1 3" id="KW-0807">Transducer</keyword>
<dbReference type="PANTHER" id="PTHR32089">
    <property type="entry name" value="METHYL-ACCEPTING CHEMOTAXIS PROTEIN MCPB"/>
    <property type="match status" value="1"/>
</dbReference>
<dbReference type="SUPFAM" id="SSF58104">
    <property type="entry name" value="Methyl-accepting chemotaxis protein (MCP) signaling domain"/>
    <property type="match status" value="1"/>
</dbReference>
<dbReference type="SMART" id="SM00304">
    <property type="entry name" value="HAMP"/>
    <property type="match status" value="1"/>
</dbReference>
<dbReference type="PROSITE" id="PS51257">
    <property type="entry name" value="PROKAR_LIPOPROTEIN"/>
    <property type="match status" value="1"/>
</dbReference>
<dbReference type="RefSeq" id="WP_390280682.1">
    <property type="nucleotide sequence ID" value="NZ_JBHRYH010000044.1"/>
</dbReference>
<dbReference type="PRINTS" id="PR00260">
    <property type="entry name" value="CHEMTRNSDUCR"/>
</dbReference>
<dbReference type="Proteomes" id="UP001595636">
    <property type="component" value="Unassembled WGS sequence"/>
</dbReference>
<feature type="domain" description="Methyl-accepting transducer" evidence="5">
    <location>
        <begin position="274"/>
        <end position="510"/>
    </location>
</feature>
<name>A0ABV7TWZ8_9NEIS</name>
<reference evidence="8" key="1">
    <citation type="journal article" date="2019" name="Int. J. Syst. Evol. Microbiol.">
        <title>The Global Catalogue of Microorganisms (GCM) 10K type strain sequencing project: providing services to taxonomists for standard genome sequencing and annotation.</title>
        <authorList>
            <consortium name="The Broad Institute Genomics Platform"/>
            <consortium name="The Broad Institute Genome Sequencing Center for Infectious Disease"/>
            <person name="Wu L."/>
            <person name="Ma J."/>
        </authorList>
    </citation>
    <scope>NUCLEOTIDE SEQUENCE [LARGE SCALE GENOMIC DNA]</scope>
    <source>
        <strain evidence="8">KCTC 42195</strain>
    </source>
</reference>
<evidence type="ECO:0000256" key="2">
    <source>
        <dbReference type="ARBA" id="ARBA00029447"/>
    </source>
</evidence>
<dbReference type="InterPro" id="IPR004089">
    <property type="entry name" value="MCPsignal_dom"/>
</dbReference>
<proteinExistence type="inferred from homology"/>
<dbReference type="Gene3D" id="1.10.287.950">
    <property type="entry name" value="Methyl-accepting chemotaxis protein"/>
    <property type="match status" value="1"/>
</dbReference>
<evidence type="ECO:0000259" key="6">
    <source>
        <dbReference type="PROSITE" id="PS50885"/>
    </source>
</evidence>
<organism evidence="7 8">
    <name type="scientific">Vogesella amnigena</name>
    <dbReference type="NCBI Taxonomy" id="1507449"/>
    <lineage>
        <taxon>Bacteria</taxon>
        <taxon>Pseudomonadati</taxon>
        <taxon>Pseudomonadota</taxon>
        <taxon>Betaproteobacteria</taxon>
        <taxon>Neisseriales</taxon>
        <taxon>Chromobacteriaceae</taxon>
        <taxon>Vogesella</taxon>
    </lineage>
</organism>
<protein>
    <submittedName>
        <fullName evidence="7">Methyl-accepting chemotaxis protein</fullName>
    </submittedName>
</protein>
<evidence type="ECO:0000313" key="8">
    <source>
        <dbReference type="Proteomes" id="UP001595636"/>
    </source>
</evidence>
<dbReference type="EMBL" id="JBHRYH010000044">
    <property type="protein sequence ID" value="MFC3627235.1"/>
    <property type="molecule type" value="Genomic_DNA"/>
</dbReference>
<feature type="transmembrane region" description="Helical" evidence="4">
    <location>
        <begin position="195"/>
        <end position="213"/>
    </location>
</feature>
<sequence length="546" mass="59182">MGIRHYLSGLSIRAQFLLVLASVGCGLLLYAGVSWRQQEMLRVGGPSYQNIVRGKDMVADILPPPRYIIEAYLVVLQAQQSRDAASTQALAKRLDELARDFEQRGSYWSSQPLSPQSRQLLLQDADAPARQFFTLAREKFFVQRLAGQDTSDSLQQLAALYQQHRQQIDKLVARENAALAAEEQAAEAAVAQSRIIIVCSLAAILLLALWLVATISRAQRRQLALLQQALQQVAQGDLQHPIGSEQRNELGQLSNASEGMRQNLQQLITRVRDAAHDLKHSSDSIHAEAQLVHGVARTQQNDIAGMGQQVASLTGMLAQLASDSASAAASSGDATLAAQQSGQELQLSGEVLQQVVDTVRITASLLEELSTRAEEIGGVTDTIRDIAEQTNLLALNAAIEAARAGESGRGFAVVADEVRKLAERTAQATGNIGGILGSVQQSTREAAGSIRHGLQQSETGLGKVRDASRTMEQLRGSIDRLGAALNHVVSQLQDSSSLREDVYRELQSVLAQSRQQSDAIDKLHEMIKETRQAADSLETSSARFKL</sequence>
<dbReference type="Pfam" id="PF00015">
    <property type="entry name" value="MCPsignal"/>
    <property type="match status" value="1"/>
</dbReference>
<dbReference type="PROSITE" id="PS50885">
    <property type="entry name" value="HAMP"/>
    <property type="match status" value="1"/>
</dbReference>
<comment type="caution">
    <text evidence="7">The sequence shown here is derived from an EMBL/GenBank/DDBJ whole genome shotgun (WGS) entry which is preliminary data.</text>
</comment>
<keyword evidence="4" id="KW-0812">Transmembrane</keyword>
<dbReference type="InterPro" id="IPR003660">
    <property type="entry name" value="HAMP_dom"/>
</dbReference>
<feature type="domain" description="HAMP" evidence="6">
    <location>
        <begin position="217"/>
        <end position="269"/>
    </location>
</feature>
<evidence type="ECO:0000256" key="3">
    <source>
        <dbReference type="PROSITE-ProRule" id="PRU00284"/>
    </source>
</evidence>
<keyword evidence="4" id="KW-0472">Membrane</keyword>
<dbReference type="PROSITE" id="PS50111">
    <property type="entry name" value="CHEMOTAXIS_TRANSDUC_2"/>
    <property type="match status" value="1"/>
</dbReference>
<dbReference type="InterPro" id="IPR004090">
    <property type="entry name" value="Chemotax_Me-accpt_rcpt"/>
</dbReference>
<gene>
    <name evidence="7" type="ORF">ACFOKJ_14045</name>
</gene>
<dbReference type="Gene3D" id="6.10.340.10">
    <property type="match status" value="1"/>
</dbReference>
<dbReference type="PANTHER" id="PTHR32089:SF112">
    <property type="entry name" value="LYSOZYME-LIKE PROTEIN-RELATED"/>
    <property type="match status" value="1"/>
</dbReference>
<evidence type="ECO:0000313" key="7">
    <source>
        <dbReference type="EMBL" id="MFC3627235.1"/>
    </source>
</evidence>
<dbReference type="Pfam" id="PF00672">
    <property type="entry name" value="HAMP"/>
    <property type="match status" value="1"/>
</dbReference>
<keyword evidence="4" id="KW-1133">Transmembrane helix</keyword>
<dbReference type="SMART" id="SM00283">
    <property type="entry name" value="MA"/>
    <property type="match status" value="1"/>
</dbReference>
<evidence type="ECO:0000256" key="1">
    <source>
        <dbReference type="ARBA" id="ARBA00023224"/>
    </source>
</evidence>
<comment type="similarity">
    <text evidence="2">Belongs to the methyl-accepting chemotaxis (MCP) protein family.</text>
</comment>
<feature type="transmembrane region" description="Helical" evidence="4">
    <location>
        <begin position="12"/>
        <end position="33"/>
    </location>
</feature>
<accession>A0ABV7TWZ8</accession>